<feature type="compositionally biased region" description="Basic and acidic residues" evidence="1">
    <location>
        <begin position="27"/>
        <end position="47"/>
    </location>
</feature>
<dbReference type="EMBL" id="BKCJ010294572">
    <property type="protein sequence ID" value="GEZ56589.1"/>
    <property type="molecule type" value="Genomic_DNA"/>
</dbReference>
<comment type="caution">
    <text evidence="2">The sequence shown here is derived from an EMBL/GenBank/DDBJ whole genome shotgun (WGS) entry which is preliminary data.</text>
</comment>
<organism evidence="2">
    <name type="scientific">Tanacetum cinerariifolium</name>
    <name type="common">Dalmatian daisy</name>
    <name type="synonym">Chrysanthemum cinerariifolium</name>
    <dbReference type="NCBI Taxonomy" id="118510"/>
    <lineage>
        <taxon>Eukaryota</taxon>
        <taxon>Viridiplantae</taxon>
        <taxon>Streptophyta</taxon>
        <taxon>Embryophyta</taxon>
        <taxon>Tracheophyta</taxon>
        <taxon>Spermatophyta</taxon>
        <taxon>Magnoliopsida</taxon>
        <taxon>eudicotyledons</taxon>
        <taxon>Gunneridae</taxon>
        <taxon>Pentapetalae</taxon>
        <taxon>asterids</taxon>
        <taxon>campanulids</taxon>
        <taxon>Asterales</taxon>
        <taxon>Asteraceae</taxon>
        <taxon>Asteroideae</taxon>
        <taxon>Anthemideae</taxon>
        <taxon>Anthemidinae</taxon>
        <taxon>Tanacetum</taxon>
    </lineage>
</organism>
<gene>
    <name evidence="2" type="ORF">Tci_528562</name>
</gene>
<evidence type="ECO:0000256" key="1">
    <source>
        <dbReference type="SAM" id="MobiDB-lite"/>
    </source>
</evidence>
<sequence length="466" mass="52224">MDPDEEVAQQGQLHPPSPAYVPDPMELDEHVPVHVSEPEHLEYHAPSDDDIQVEDDDEDPDEDPSEKHELEDDDEDPKEDPNEEHELEDSDETEPFEDDETAVTPPPPRHRRARIFVRPQTPMAAFTYALIDAFAAGSSLFPLPPTSPTYDQAPLGHKAYMIHRRDDIPEKDMPPQRRFAFTAPSPGCDIAESSAAARAPRSQYDFVDTVEAGQGMIRSSGYDARTIARATDRVEDVGYVRALQASERKMMTSIEEVLHVSEPEHLEYHAPSDDDIQVEDDDEDPEEDPSEKHELEDDDEDPEEDPNKEHEPEDSDETEPFEEDETAALIDAFAAGSSLFPLPPTSPTYDQAPLESSAAAARAPRSQYDFVDTVEAGQGLIRSSGHDGRTIARATDRVEDVGYVRALQASERKMMTSIEEVCKIHVKYRSFHRIRAKARKIPNGPSKGPRLCWTNIKPTWPALFGV</sequence>
<dbReference type="AlphaFoldDB" id="A0A699IFV3"/>
<feature type="compositionally biased region" description="Acidic residues" evidence="1">
    <location>
        <begin position="48"/>
        <end position="64"/>
    </location>
</feature>
<accession>A0A699IFV3</accession>
<feature type="compositionally biased region" description="Acidic residues" evidence="1">
    <location>
        <begin position="273"/>
        <end position="289"/>
    </location>
</feature>
<reference evidence="2" key="1">
    <citation type="journal article" date="2019" name="Sci. Rep.">
        <title>Draft genome of Tanacetum cinerariifolium, the natural source of mosquito coil.</title>
        <authorList>
            <person name="Yamashiro T."/>
            <person name="Shiraishi A."/>
            <person name="Satake H."/>
            <person name="Nakayama K."/>
        </authorList>
    </citation>
    <scope>NUCLEOTIDE SEQUENCE</scope>
</reference>
<proteinExistence type="predicted"/>
<feature type="compositionally biased region" description="Acidic residues" evidence="1">
    <location>
        <begin position="71"/>
        <end position="101"/>
    </location>
</feature>
<name>A0A699IFV3_TANCI</name>
<evidence type="ECO:0000313" key="2">
    <source>
        <dbReference type="EMBL" id="GEZ56589.1"/>
    </source>
</evidence>
<feature type="compositionally biased region" description="Acidic residues" evidence="1">
    <location>
        <begin position="312"/>
        <end position="322"/>
    </location>
</feature>
<feature type="region of interest" description="Disordered" evidence="1">
    <location>
        <begin position="1"/>
        <end position="114"/>
    </location>
</feature>
<feature type="region of interest" description="Disordered" evidence="1">
    <location>
        <begin position="263"/>
        <end position="322"/>
    </location>
</feature>
<protein>
    <submittedName>
        <fullName evidence="2">Uncharacterized protein</fullName>
    </submittedName>
</protein>
<feature type="compositionally biased region" description="Basic and acidic residues" evidence="1">
    <location>
        <begin position="263"/>
        <end position="272"/>
    </location>
</feature>